<dbReference type="GO" id="GO:0004341">
    <property type="term" value="F:gluconolactonase activity"/>
    <property type="evidence" value="ECO:0007669"/>
    <property type="project" value="TreeGrafter"/>
</dbReference>
<dbReference type="PANTHER" id="PTHR10907:SF47">
    <property type="entry name" value="REGUCALCIN"/>
    <property type="match status" value="1"/>
</dbReference>
<proteinExistence type="inferred from homology"/>
<evidence type="ECO:0000313" key="5">
    <source>
        <dbReference type="EMBL" id="NDY90933.1"/>
    </source>
</evidence>
<keyword evidence="3" id="KW-0479">Metal-binding</keyword>
<feature type="active site" description="Proton donor/acceptor" evidence="2">
    <location>
        <position position="214"/>
    </location>
</feature>
<accession>A0A7C9PFY6</accession>
<dbReference type="AlphaFoldDB" id="A0A7C9PFY6"/>
<keyword evidence="6" id="KW-1185">Reference proteome</keyword>
<dbReference type="InterPro" id="IPR005511">
    <property type="entry name" value="SMP-30"/>
</dbReference>
<evidence type="ECO:0000259" key="4">
    <source>
        <dbReference type="Pfam" id="PF08450"/>
    </source>
</evidence>
<feature type="domain" description="SMP-30/Gluconolactonase/LRE-like region" evidence="4">
    <location>
        <begin position="19"/>
        <end position="273"/>
    </location>
</feature>
<dbReference type="GO" id="GO:0019853">
    <property type="term" value="P:L-ascorbic acid biosynthetic process"/>
    <property type="evidence" value="ECO:0007669"/>
    <property type="project" value="TreeGrafter"/>
</dbReference>
<dbReference type="PRINTS" id="PR01790">
    <property type="entry name" value="SMP30FAMILY"/>
</dbReference>
<comment type="similarity">
    <text evidence="1">Belongs to the SMP-30/CGR1 family.</text>
</comment>
<evidence type="ECO:0000313" key="6">
    <source>
        <dbReference type="Proteomes" id="UP000484255"/>
    </source>
</evidence>
<comment type="caution">
    <text evidence="5">The sequence shown here is derived from an EMBL/GenBank/DDBJ whole genome shotgun (WGS) entry which is preliminary data.</text>
</comment>
<gene>
    <name evidence="5" type="ORF">G3A44_06955</name>
</gene>
<dbReference type="Pfam" id="PF08450">
    <property type="entry name" value="SGL"/>
    <property type="match status" value="1"/>
</dbReference>
<dbReference type="GO" id="GO:0005509">
    <property type="term" value="F:calcium ion binding"/>
    <property type="evidence" value="ECO:0007669"/>
    <property type="project" value="TreeGrafter"/>
</dbReference>
<evidence type="ECO:0000256" key="2">
    <source>
        <dbReference type="PIRSR" id="PIRSR605511-1"/>
    </source>
</evidence>
<name>A0A7C9PFY6_9BURK</name>
<dbReference type="Proteomes" id="UP000484255">
    <property type="component" value="Unassembled WGS sequence"/>
</dbReference>
<dbReference type="InterPro" id="IPR013658">
    <property type="entry name" value="SGL"/>
</dbReference>
<comment type="cofactor">
    <cofactor evidence="3">
        <name>Zn(2+)</name>
        <dbReference type="ChEBI" id="CHEBI:29105"/>
    </cofactor>
    <text evidence="3">Binds 1 divalent metal cation per subunit.</text>
</comment>
<dbReference type="RefSeq" id="WP_163456792.1">
    <property type="nucleotide sequence ID" value="NZ_JAAGOH010000006.1"/>
</dbReference>
<feature type="binding site" evidence="3">
    <location>
        <position position="214"/>
    </location>
    <ligand>
        <name>a divalent metal cation</name>
        <dbReference type="ChEBI" id="CHEBI:60240"/>
    </ligand>
</feature>
<feature type="binding site" evidence="3">
    <location>
        <position position="108"/>
    </location>
    <ligand>
        <name>substrate</name>
    </ligand>
</feature>
<dbReference type="InterPro" id="IPR011042">
    <property type="entry name" value="6-blade_b-propeller_TolB-like"/>
</dbReference>
<feature type="binding site" evidence="3">
    <location>
        <position position="21"/>
    </location>
    <ligand>
        <name>a divalent metal cation</name>
        <dbReference type="ChEBI" id="CHEBI:60240"/>
    </ligand>
</feature>
<evidence type="ECO:0000256" key="3">
    <source>
        <dbReference type="PIRSR" id="PIRSR605511-2"/>
    </source>
</evidence>
<dbReference type="SUPFAM" id="SSF63829">
    <property type="entry name" value="Calcium-dependent phosphotriesterase"/>
    <property type="match status" value="1"/>
</dbReference>
<keyword evidence="3" id="KW-0862">Zinc</keyword>
<organism evidence="5 6">
    <name type="scientific">Ideonella livida</name>
    <dbReference type="NCBI Taxonomy" id="2707176"/>
    <lineage>
        <taxon>Bacteria</taxon>
        <taxon>Pseudomonadati</taxon>
        <taxon>Pseudomonadota</taxon>
        <taxon>Betaproteobacteria</taxon>
        <taxon>Burkholderiales</taxon>
        <taxon>Sphaerotilaceae</taxon>
        <taxon>Ideonella</taxon>
    </lineage>
</organism>
<reference evidence="5 6" key="1">
    <citation type="submission" date="2020-02" db="EMBL/GenBank/DDBJ databases">
        <title>Ideonella bacterium strain TBM-1.</title>
        <authorList>
            <person name="Chen W.-M."/>
        </authorList>
    </citation>
    <scope>NUCLEOTIDE SEQUENCE [LARGE SCALE GENOMIC DNA]</scope>
    <source>
        <strain evidence="5 6">TBM-1</strain>
    </source>
</reference>
<dbReference type="Gene3D" id="2.120.10.30">
    <property type="entry name" value="TolB, C-terminal domain"/>
    <property type="match status" value="1"/>
</dbReference>
<evidence type="ECO:0000256" key="1">
    <source>
        <dbReference type="ARBA" id="ARBA00008853"/>
    </source>
</evidence>
<feature type="binding site" evidence="3">
    <location>
        <position position="110"/>
    </location>
    <ligand>
        <name>substrate</name>
    </ligand>
</feature>
<protein>
    <submittedName>
        <fullName evidence="5">SMP-30/gluconolactonase/LRE family protein</fullName>
    </submittedName>
</protein>
<sequence length="307" mass="34120">MSHVDTPDFDALPVPPCELGESPLWHPDEQALYWVDIPGHALHRFEPSCGRHDRWEQPSEPACLAPMLGGGLLMARRDGLWHVQPQAGAPMAAPERLAPPPYDPASERFNDGKADAWGRFWVGTIYEPRDREAASLYCWERGQLTRIEGGATVANGLAFSPDARWMYWSDTKSHRIDRFAISPVDGSAARREPWRQFEHRPVGAPLEAYGGRPDGATVDAEGCYWVAMFEGQQLLRLSPKGEVLRRVRLPVRCPTMPCLGGADLRTLFVTTARHNRPAAELAAQPLAGRVLSLRVDVPGLPAHFAQR</sequence>
<dbReference type="EMBL" id="JAAGOH010000006">
    <property type="protein sequence ID" value="NDY90933.1"/>
    <property type="molecule type" value="Genomic_DNA"/>
</dbReference>
<dbReference type="PANTHER" id="PTHR10907">
    <property type="entry name" value="REGUCALCIN"/>
    <property type="match status" value="1"/>
</dbReference>
<feature type="binding site" evidence="3">
    <location>
        <position position="155"/>
    </location>
    <ligand>
        <name>a divalent metal cation</name>
        <dbReference type="ChEBI" id="CHEBI:60240"/>
    </ligand>
</feature>